<proteinExistence type="predicted"/>
<reference evidence="1" key="1">
    <citation type="submission" date="2014-09" db="EMBL/GenBank/DDBJ databases">
        <authorList>
            <person name="Magalhaes I.L.F."/>
            <person name="Oliveira U."/>
            <person name="Santos F.R."/>
            <person name="Vidigal T.H.D.A."/>
            <person name="Brescovit A.D."/>
            <person name="Santos A.J."/>
        </authorList>
    </citation>
    <scope>NUCLEOTIDE SEQUENCE</scope>
    <source>
        <tissue evidence="1">Shoot tissue taken approximately 20 cm above the soil surface</tissue>
    </source>
</reference>
<accession>A0A0A9AZR4</accession>
<name>A0A0A9AZR4_ARUDO</name>
<evidence type="ECO:0000313" key="1">
    <source>
        <dbReference type="EMBL" id="JAD55388.1"/>
    </source>
</evidence>
<reference evidence="1" key="2">
    <citation type="journal article" date="2015" name="Data Brief">
        <title>Shoot transcriptome of the giant reed, Arundo donax.</title>
        <authorList>
            <person name="Barrero R.A."/>
            <person name="Guerrero F.D."/>
            <person name="Moolhuijzen P."/>
            <person name="Goolsby J.A."/>
            <person name="Tidwell J."/>
            <person name="Bellgard S.E."/>
            <person name="Bellgard M.I."/>
        </authorList>
    </citation>
    <scope>NUCLEOTIDE SEQUENCE</scope>
    <source>
        <tissue evidence="1">Shoot tissue taken approximately 20 cm above the soil surface</tissue>
    </source>
</reference>
<dbReference type="EMBL" id="GBRH01242507">
    <property type="protein sequence ID" value="JAD55388.1"/>
    <property type="molecule type" value="Transcribed_RNA"/>
</dbReference>
<organism evidence="1">
    <name type="scientific">Arundo donax</name>
    <name type="common">Giant reed</name>
    <name type="synonym">Donax arundinaceus</name>
    <dbReference type="NCBI Taxonomy" id="35708"/>
    <lineage>
        <taxon>Eukaryota</taxon>
        <taxon>Viridiplantae</taxon>
        <taxon>Streptophyta</taxon>
        <taxon>Embryophyta</taxon>
        <taxon>Tracheophyta</taxon>
        <taxon>Spermatophyta</taxon>
        <taxon>Magnoliopsida</taxon>
        <taxon>Liliopsida</taxon>
        <taxon>Poales</taxon>
        <taxon>Poaceae</taxon>
        <taxon>PACMAD clade</taxon>
        <taxon>Arundinoideae</taxon>
        <taxon>Arundineae</taxon>
        <taxon>Arundo</taxon>
    </lineage>
</organism>
<dbReference type="AlphaFoldDB" id="A0A0A9AZR4"/>
<sequence length="45" mass="5168">MTEKLMIGTSFCPEGGAPLSLYSLYCEWGYMRRSLKEGQSCYWPP</sequence>
<protein>
    <submittedName>
        <fullName evidence="1">Uncharacterized protein</fullName>
    </submittedName>
</protein>